<name>A0A7J8W2S8_9ROSI</name>
<evidence type="ECO:0000313" key="2">
    <source>
        <dbReference type="EMBL" id="MBA0669375.1"/>
    </source>
</evidence>
<dbReference type="AlphaFoldDB" id="A0A7J8W2S8"/>
<evidence type="ECO:0000256" key="1">
    <source>
        <dbReference type="SAM" id="MobiDB-lite"/>
    </source>
</evidence>
<accession>A0A7J8W2S8</accession>
<evidence type="ECO:0000313" key="3">
    <source>
        <dbReference type="Proteomes" id="UP000593573"/>
    </source>
</evidence>
<reference evidence="2 3" key="1">
    <citation type="journal article" date="2019" name="Genome Biol. Evol.">
        <title>Insights into the evolution of the New World diploid cottons (Gossypium, subgenus Houzingenia) based on genome sequencing.</title>
        <authorList>
            <person name="Grover C.E."/>
            <person name="Arick M.A. 2nd"/>
            <person name="Thrash A."/>
            <person name="Conover J.L."/>
            <person name="Sanders W.S."/>
            <person name="Peterson D.G."/>
            <person name="Frelichowski J.E."/>
            <person name="Scheffler J.A."/>
            <person name="Scheffler B.E."/>
            <person name="Wendel J.F."/>
        </authorList>
    </citation>
    <scope>NUCLEOTIDE SEQUENCE [LARGE SCALE GENOMIC DNA]</scope>
    <source>
        <strain evidence="2">57</strain>
        <tissue evidence="2">Leaf</tissue>
    </source>
</reference>
<proteinExistence type="predicted"/>
<keyword evidence="3" id="KW-1185">Reference proteome</keyword>
<protein>
    <submittedName>
        <fullName evidence="2">Uncharacterized protein</fullName>
    </submittedName>
</protein>
<gene>
    <name evidence="2" type="ORF">Goklo_029494</name>
</gene>
<sequence length="82" mass="9398">MQPWRCTSQTEYYGNLNSNNRSPWHLRGEAMTTTCPKGTTWPFKSKTKGRRRKPITEAQTITWPIISGHSITRPSESTDTVT</sequence>
<dbReference type="EMBL" id="JABFAB010016895">
    <property type="protein sequence ID" value="MBA0669375.1"/>
    <property type="molecule type" value="Genomic_DNA"/>
</dbReference>
<dbReference type="Proteomes" id="UP000593573">
    <property type="component" value="Unassembled WGS sequence"/>
</dbReference>
<comment type="caution">
    <text evidence="2">The sequence shown here is derived from an EMBL/GenBank/DDBJ whole genome shotgun (WGS) entry which is preliminary data.</text>
</comment>
<organism evidence="2 3">
    <name type="scientific">Gossypium klotzschianum</name>
    <dbReference type="NCBI Taxonomy" id="34286"/>
    <lineage>
        <taxon>Eukaryota</taxon>
        <taxon>Viridiplantae</taxon>
        <taxon>Streptophyta</taxon>
        <taxon>Embryophyta</taxon>
        <taxon>Tracheophyta</taxon>
        <taxon>Spermatophyta</taxon>
        <taxon>Magnoliopsida</taxon>
        <taxon>eudicotyledons</taxon>
        <taxon>Gunneridae</taxon>
        <taxon>Pentapetalae</taxon>
        <taxon>rosids</taxon>
        <taxon>malvids</taxon>
        <taxon>Malvales</taxon>
        <taxon>Malvaceae</taxon>
        <taxon>Malvoideae</taxon>
        <taxon>Gossypium</taxon>
    </lineage>
</organism>
<dbReference type="OrthoDB" id="10395401at2759"/>
<feature type="region of interest" description="Disordered" evidence="1">
    <location>
        <begin position="35"/>
        <end position="57"/>
    </location>
</feature>